<comment type="function">
    <text evidence="10">Microtubule inner protein (MIP) part of the dynein-decorated doublet microtubules (DMTs) in cilia and flagellar axoneme. Forms filamentous polymers in the walls of ciliary and flagellar microtubules.</text>
</comment>
<evidence type="ECO:0000256" key="9">
    <source>
        <dbReference type="ARBA" id="ARBA00039960"/>
    </source>
</evidence>
<dbReference type="InterPro" id="IPR013783">
    <property type="entry name" value="Ig-like_fold"/>
</dbReference>
<keyword evidence="8" id="KW-0966">Cell projection</keyword>
<feature type="transmembrane region" description="Helical" evidence="13">
    <location>
        <begin position="959"/>
        <end position="981"/>
    </location>
</feature>
<evidence type="ECO:0000259" key="14">
    <source>
        <dbReference type="PROSITE" id="PS50835"/>
    </source>
</evidence>
<accession>A0A3N0XV09</accession>
<dbReference type="PROSITE" id="PS50835">
    <property type="entry name" value="IG_LIKE"/>
    <property type="match status" value="1"/>
</dbReference>
<keyword evidence="13" id="KW-0472">Membrane</keyword>
<evidence type="ECO:0000256" key="13">
    <source>
        <dbReference type="SAM" id="Phobius"/>
    </source>
</evidence>
<evidence type="ECO:0000256" key="5">
    <source>
        <dbReference type="ARBA" id="ARBA00023054"/>
    </source>
</evidence>
<dbReference type="OrthoDB" id="10012075at2759"/>
<dbReference type="GO" id="GO:0005634">
    <property type="term" value="C:nucleus"/>
    <property type="evidence" value="ECO:0007669"/>
    <property type="project" value="TreeGrafter"/>
</dbReference>
<comment type="subcellular location">
    <subcellularLocation>
        <location evidence="1">Cytoplasm</location>
        <location evidence="1">Cytoskeleton</location>
        <location evidence="1">Flagellum axoneme</location>
    </subcellularLocation>
</comment>
<dbReference type="GO" id="GO:0005737">
    <property type="term" value="C:cytoplasm"/>
    <property type="evidence" value="ECO:0007669"/>
    <property type="project" value="UniProtKB-ARBA"/>
</dbReference>
<feature type="coiled-coil region" evidence="12">
    <location>
        <begin position="334"/>
        <end position="368"/>
    </location>
</feature>
<sequence length="1016" mass="115709">MSRLMGPPDKFLPSEWKHANQVHFRSSEAERAHSETLAAECQRLIEESNKHAKHMQQDAQKRLEQRIQDIRFWRQELEKKFEEMVQEIEMLVIFKSRVEKALESCSEPLQVTLQCLTEREKRVAIDLVHDEVEEELLKEKEVIEGVMVLLQRTLEQINEQIRLIRSVKYYLEKDLQDKFQAERIDDFCSLLTNTSPDLNGGNSNFTSVGIAVTPEEWESLCNLNISKAEKEKNNSLSLRALVASLLEQTAADMRRQYEATGSAFELRIQETKTAKTQLENQLNELLSEIANQEKNLEALKVAIAEKEAPLKVAQTRLSARSQRPNVELCHDPAQIRLLAEVKELANQIERLAEALELSEMELKALVSRQLSLEEEIQSEMLETLLFILTVVQMTDCYRFDPDEPTDFSILVTENFTGEAGLCIRVFCSFTVPQSVSEPIRRTWFKGDPQNPTAEVPCVHIFGDKVNERECSFMLENLVQGDSDGEYSFKLEWGQGKVYIFPQTVKITVKELTQKPTIEVPQLTAGEKAEIYCRAPESCVNLKTDIVFKGIEPDEVRMVQNAPKILNSSRCLVWGDELTCMCVSSGLPLPQIYWPLFDSEYYSAFSAENTISIITIASFRNLNATIKCISENLIGQAEMEIQVQNHAGKPKDPNEPTNFYIRVEDNFTGEAGLCIRVYCFFTVPQSVSEPIRRTWFKGDPQNPTVEVPCMTRNIYVPGETECSFMLNNLVQGESDGEYRLKLEWGQGKVHVFPQTVNITVKELTQKPTINVPKLTAGKKAKISCKVPGDCMNPSADIVWTGIEPDEIKHKAFGVPFREKRSSIMTFHPEPEHHNTKLTCTVIFQKSIRTESTVILKVRYAPKILNSSRCLVWGDELTCMCVSSGVPLPQIYWPLFDSEYYSAFSAENTISIITVSIASFRNINATSKCISENLIGRAEMEIQVQNHAGKPKVNWSLSTSWIFLILSAVVNVIFVSCLTVVLWRETQKQPNDDNHVYMTSLKREESVYETIKMSSERS</sequence>
<evidence type="ECO:0000313" key="15">
    <source>
        <dbReference type="EMBL" id="ROJ66291.1"/>
    </source>
</evidence>
<protein>
    <recommendedName>
        <fullName evidence="9">Tektin-1</fullName>
    </recommendedName>
</protein>
<dbReference type="GO" id="GO:0060294">
    <property type="term" value="P:cilium movement involved in cell motility"/>
    <property type="evidence" value="ECO:0007669"/>
    <property type="project" value="InterPro"/>
</dbReference>
<keyword evidence="6" id="KW-0969">Cilium</keyword>
<comment type="caution">
    <text evidence="15">The sequence shown here is derived from an EMBL/GenBank/DDBJ whole genome shotgun (WGS) entry which is preliminary data.</text>
</comment>
<dbReference type="InterPro" id="IPR036179">
    <property type="entry name" value="Ig-like_dom_sf"/>
</dbReference>
<dbReference type="InterPro" id="IPR048256">
    <property type="entry name" value="Tektin-like"/>
</dbReference>
<dbReference type="PRINTS" id="PR00511">
    <property type="entry name" value="TEKTIN"/>
</dbReference>
<keyword evidence="7" id="KW-0206">Cytoskeleton</keyword>
<dbReference type="PANTHER" id="PTHR19960">
    <property type="entry name" value="TEKTIN"/>
    <property type="match status" value="1"/>
</dbReference>
<keyword evidence="3" id="KW-0963">Cytoplasm</keyword>
<proteinExistence type="inferred from homology"/>
<comment type="similarity">
    <text evidence="2">Belongs to the tektin family.</text>
</comment>
<dbReference type="GO" id="GO:0015630">
    <property type="term" value="C:microtubule cytoskeleton"/>
    <property type="evidence" value="ECO:0007669"/>
    <property type="project" value="TreeGrafter"/>
</dbReference>
<evidence type="ECO:0000256" key="12">
    <source>
        <dbReference type="SAM" id="Coils"/>
    </source>
</evidence>
<feature type="domain" description="Ig-like" evidence="14">
    <location>
        <begin position="766"/>
        <end position="853"/>
    </location>
</feature>
<evidence type="ECO:0000256" key="6">
    <source>
        <dbReference type="ARBA" id="ARBA00023069"/>
    </source>
</evidence>
<dbReference type="AlphaFoldDB" id="A0A3N0XV09"/>
<dbReference type="Proteomes" id="UP000281406">
    <property type="component" value="Unassembled WGS sequence"/>
</dbReference>
<evidence type="ECO:0000313" key="16">
    <source>
        <dbReference type="Proteomes" id="UP000281406"/>
    </source>
</evidence>
<comment type="subunit">
    <text evidence="11">Microtubule inner protein component of sperm flagellar doublet microtubules.</text>
</comment>
<feature type="coiled-coil region" evidence="12">
    <location>
        <begin position="268"/>
        <end position="302"/>
    </location>
</feature>
<reference evidence="15 16" key="1">
    <citation type="submission" date="2018-10" db="EMBL/GenBank/DDBJ databases">
        <title>Genome assembly for a Yunnan-Guizhou Plateau 3E fish, Anabarilius grahami (Regan), and its evolutionary and genetic applications.</title>
        <authorList>
            <person name="Jiang W."/>
        </authorList>
    </citation>
    <scope>NUCLEOTIDE SEQUENCE [LARGE SCALE GENOMIC DNA]</scope>
    <source>
        <strain evidence="15">AG-KIZ</strain>
        <tissue evidence="15">Muscle</tissue>
    </source>
</reference>
<dbReference type="PANTHER" id="PTHR19960:SF25">
    <property type="entry name" value="TEKTIN-1"/>
    <property type="match status" value="1"/>
</dbReference>
<dbReference type="InterPro" id="IPR000435">
    <property type="entry name" value="Tektins"/>
</dbReference>
<evidence type="ECO:0000256" key="10">
    <source>
        <dbReference type="ARBA" id="ARBA00045224"/>
    </source>
</evidence>
<dbReference type="EMBL" id="RJVU01059775">
    <property type="protein sequence ID" value="ROJ66291.1"/>
    <property type="molecule type" value="Genomic_DNA"/>
</dbReference>
<evidence type="ECO:0000256" key="4">
    <source>
        <dbReference type="ARBA" id="ARBA00022846"/>
    </source>
</evidence>
<evidence type="ECO:0000256" key="2">
    <source>
        <dbReference type="ARBA" id="ARBA00007209"/>
    </source>
</evidence>
<name>A0A3N0XV09_ANAGA</name>
<evidence type="ECO:0000256" key="3">
    <source>
        <dbReference type="ARBA" id="ARBA00022490"/>
    </source>
</evidence>
<gene>
    <name evidence="15" type="ORF">DPX16_16554</name>
</gene>
<evidence type="ECO:0000256" key="1">
    <source>
        <dbReference type="ARBA" id="ARBA00004611"/>
    </source>
</evidence>
<dbReference type="GO" id="GO:0060271">
    <property type="term" value="P:cilium assembly"/>
    <property type="evidence" value="ECO:0007669"/>
    <property type="project" value="TreeGrafter"/>
</dbReference>
<keyword evidence="16" id="KW-1185">Reference proteome</keyword>
<evidence type="ECO:0000256" key="8">
    <source>
        <dbReference type="ARBA" id="ARBA00023273"/>
    </source>
</evidence>
<dbReference type="SUPFAM" id="SSF48726">
    <property type="entry name" value="Immunoglobulin"/>
    <property type="match status" value="1"/>
</dbReference>
<dbReference type="InterPro" id="IPR007110">
    <property type="entry name" value="Ig-like_dom"/>
</dbReference>
<dbReference type="Pfam" id="PF03148">
    <property type="entry name" value="Tektin"/>
    <property type="match status" value="1"/>
</dbReference>
<keyword evidence="13" id="KW-1133">Transmembrane helix</keyword>
<keyword evidence="5 12" id="KW-0175">Coiled coil</keyword>
<evidence type="ECO:0000256" key="7">
    <source>
        <dbReference type="ARBA" id="ARBA00023212"/>
    </source>
</evidence>
<dbReference type="Gene3D" id="2.60.40.10">
    <property type="entry name" value="Immunoglobulins"/>
    <property type="match status" value="3"/>
</dbReference>
<dbReference type="GO" id="GO:0005929">
    <property type="term" value="C:cilium"/>
    <property type="evidence" value="ECO:0007669"/>
    <property type="project" value="UniProtKB-ARBA"/>
</dbReference>
<keyword evidence="4" id="KW-0282">Flagellum</keyword>
<evidence type="ECO:0000256" key="11">
    <source>
        <dbReference type="ARBA" id="ARBA00046435"/>
    </source>
</evidence>
<organism evidence="15 16">
    <name type="scientific">Anabarilius grahami</name>
    <name type="common">Kanglang fish</name>
    <name type="synonym">Barilius grahami</name>
    <dbReference type="NCBI Taxonomy" id="495550"/>
    <lineage>
        <taxon>Eukaryota</taxon>
        <taxon>Metazoa</taxon>
        <taxon>Chordata</taxon>
        <taxon>Craniata</taxon>
        <taxon>Vertebrata</taxon>
        <taxon>Euteleostomi</taxon>
        <taxon>Actinopterygii</taxon>
        <taxon>Neopterygii</taxon>
        <taxon>Teleostei</taxon>
        <taxon>Ostariophysi</taxon>
        <taxon>Cypriniformes</taxon>
        <taxon>Xenocyprididae</taxon>
        <taxon>Xenocypridinae</taxon>
        <taxon>Xenocypridinae incertae sedis</taxon>
        <taxon>Anabarilius</taxon>
    </lineage>
</organism>
<keyword evidence="13" id="KW-0812">Transmembrane</keyword>